<dbReference type="PANTHER" id="PTHR33499:SF11">
    <property type="entry name" value="NO APICAL MERISTEM-ASSOCIATED C-TERMINAL DOMAIN-CONTAINING PROTEIN"/>
    <property type="match status" value="1"/>
</dbReference>
<feature type="region of interest" description="Disordered" evidence="1">
    <location>
        <begin position="23"/>
        <end position="107"/>
    </location>
</feature>
<evidence type="ECO:0000313" key="2">
    <source>
        <dbReference type="EMBL" id="KAB1209490.1"/>
    </source>
</evidence>
<comment type="caution">
    <text evidence="2">The sequence shown here is derived from an EMBL/GenBank/DDBJ whole genome shotgun (WGS) entry which is preliminary data.</text>
</comment>
<reference evidence="2 3" key="1">
    <citation type="journal article" date="2019" name="Plant Biotechnol. J.">
        <title>The red bayberry genome and genetic basis of sex determination.</title>
        <authorList>
            <person name="Jia H.M."/>
            <person name="Jia H.J."/>
            <person name="Cai Q.L."/>
            <person name="Wang Y."/>
            <person name="Zhao H.B."/>
            <person name="Yang W.F."/>
            <person name="Wang G.Y."/>
            <person name="Li Y.H."/>
            <person name="Zhan D.L."/>
            <person name="Shen Y.T."/>
            <person name="Niu Q.F."/>
            <person name="Chang L."/>
            <person name="Qiu J."/>
            <person name="Zhao L."/>
            <person name="Xie H.B."/>
            <person name="Fu W.Y."/>
            <person name="Jin J."/>
            <person name="Li X.W."/>
            <person name="Jiao Y."/>
            <person name="Zhou C.C."/>
            <person name="Tu T."/>
            <person name="Chai C.Y."/>
            <person name="Gao J.L."/>
            <person name="Fan L.J."/>
            <person name="van de Weg E."/>
            <person name="Wang J.Y."/>
            <person name="Gao Z.S."/>
        </authorList>
    </citation>
    <scope>NUCLEOTIDE SEQUENCE [LARGE SCALE GENOMIC DNA]</scope>
    <source>
        <tissue evidence="2">Leaves</tissue>
    </source>
</reference>
<accession>A0A6A1VEI0</accession>
<dbReference type="EMBL" id="RXIC02000024">
    <property type="protein sequence ID" value="KAB1209490.1"/>
    <property type="molecule type" value="Genomic_DNA"/>
</dbReference>
<name>A0A6A1VEI0_9ROSI</name>
<gene>
    <name evidence="2" type="ORF">CJ030_MR6G028231</name>
</gene>
<feature type="compositionally biased region" description="Basic residues" evidence="1">
    <location>
        <begin position="83"/>
        <end position="93"/>
    </location>
</feature>
<protein>
    <submittedName>
        <fullName evidence="2">Uncharacterized protein</fullName>
    </submittedName>
</protein>
<organism evidence="2 3">
    <name type="scientific">Morella rubra</name>
    <name type="common">Chinese bayberry</name>
    <dbReference type="NCBI Taxonomy" id="262757"/>
    <lineage>
        <taxon>Eukaryota</taxon>
        <taxon>Viridiplantae</taxon>
        <taxon>Streptophyta</taxon>
        <taxon>Embryophyta</taxon>
        <taxon>Tracheophyta</taxon>
        <taxon>Spermatophyta</taxon>
        <taxon>Magnoliopsida</taxon>
        <taxon>eudicotyledons</taxon>
        <taxon>Gunneridae</taxon>
        <taxon>Pentapetalae</taxon>
        <taxon>rosids</taxon>
        <taxon>fabids</taxon>
        <taxon>Fagales</taxon>
        <taxon>Myricaceae</taxon>
        <taxon>Morella</taxon>
    </lineage>
</organism>
<sequence length="294" mass="34062">MAENFKWGTKIHYIFFKSLKGQNQLKDRKGPSTTGHKGHTQLGPQNRKPNPGPKTQGTTQPHREWRILSLEKEDPNQHLQQKSSRRRNLAKKAKRDDGRPKDTRRVRPTCLRSGMWRSKSRCWTAGQGQHNTKGVTSDFVRVFTERVIYIVKDFVDISYESWKFVPLMDKQELYTSVLVANYHYELHEIYKSFLTSEEARQNPPEDLAAQVWIQLCDHWESEAHKKLFRKNALNKTKMALFMNRDPTKSDVDVAKEVFREVLGQRSGYAIGLGKFVMPPPSSKERSSQPHPASG</sequence>
<feature type="compositionally biased region" description="Basic and acidic residues" evidence="1">
    <location>
        <begin position="61"/>
        <end position="76"/>
    </location>
</feature>
<evidence type="ECO:0000313" key="3">
    <source>
        <dbReference type="Proteomes" id="UP000516437"/>
    </source>
</evidence>
<keyword evidence="3" id="KW-1185">Reference proteome</keyword>
<dbReference type="AlphaFoldDB" id="A0A6A1VEI0"/>
<feature type="compositionally biased region" description="Basic and acidic residues" evidence="1">
    <location>
        <begin position="94"/>
        <end position="105"/>
    </location>
</feature>
<feature type="compositionally biased region" description="Polar residues" evidence="1">
    <location>
        <begin position="42"/>
        <end position="60"/>
    </location>
</feature>
<dbReference type="Proteomes" id="UP000516437">
    <property type="component" value="Chromosome 6"/>
</dbReference>
<dbReference type="PANTHER" id="PTHR33499">
    <property type="entry name" value="OS12G0282400 PROTEIN-RELATED"/>
    <property type="match status" value="1"/>
</dbReference>
<evidence type="ECO:0000256" key="1">
    <source>
        <dbReference type="SAM" id="MobiDB-lite"/>
    </source>
</evidence>
<proteinExistence type="predicted"/>